<proteinExistence type="predicted"/>
<dbReference type="EMBL" id="JAXUBE010000012">
    <property type="protein sequence ID" value="MEB2662807.1"/>
    <property type="molecule type" value="Genomic_DNA"/>
</dbReference>
<protein>
    <submittedName>
        <fullName evidence="2">Type III secretion system protein Bcr4</fullName>
    </submittedName>
</protein>
<dbReference type="SUPFAM" id="SSF48452">
    <property type="entry name" value="TPR-like"/>
    <property type="match status" value="1"/>
</dbReference>
<name>A0ABU5X1N7_BORPP</name>
<keyword evidence="3" id="KW-1185">Reference proteome</keyword>
<comment type="caution">
    <text evidence="2">The sequence shown here is derived from an EMBL/GenBank/DDBJ whole genome shotgun (WGS) entry which is preliminary data.</text>
</comment>
<accession>A0ABU5X1N7</accession>
<sequence>MHSDSGSDSGSGSGSGSGSPMASSIHPSEPIQPMEHVLEEADARLLTEVGFLAAAVSDLTRADAIFNALQRVRPGRTYPCIGLAVARMNAGLPDEAAEVLANFQPAQAEDRSELDAWCGFALLLAGRSDEARRMLQRAIDAGGEAARLAQVVLDSGPAMMRPAPLQSEPLPGAPG</sequence>
<organism evidence="2 3">
    <name type="scientific">Bordetella parapertussis</name>
    <dbReference type="NCBI Taxonomy" id="519"/>
    <lineage>
        <taxon>Bacteria</taxon>
        <taxon>Pseudomonadati</taxon>
        <taxon>Pseudomonadota</taxon>
        <taxon>Betaproteobacteria</taxon>
        <taxon>Burkholderiales</taxon>
        <taxon>Alcaligenaceae</taxon>
        <taxon>Bordetella</taxon>
    </lineage>
</organism>
<dbReference type="GeneID" id="93204002"/>
<dbReference type="InterPro" id="IPR011990">
    <property type="entry name" value="TPR-like_helical_dom_sf"/>
</dbReference>
<reference evidence="2 3" key="1">
    <citation type="submission" date="2023-12" db="EMBL/GenBank/DDBJ databases">
        <title>Draft Genome Sequences of Bordetella parapertussis clinical Isolates from Colombia, 2023.</title>
        <authorList>
            <person name="Montilla E.A."/>
            <person name="Rojas F."/>
            <person name="Vargas M.N."/>
            <person name="Bonilla V."/>
            <person name="Duarte C."/>
        </authorList>
    </citation>
    <scope>NUCLEOTIDE SEQUENCE [LARGE SCALE GENOMIC DNA]</scope>
    <source>
        <strain evidence="2 3">320001806</strain>
    </source>
</reference>
<evidence type="ECO:0000256" key="1">
    <source>
        <dbReference type="SAM" id="MobiDB-lite"/>
    </source>
</evidence>
<evidence type="ECO:0000313" key="2">
    <source>
        <dbReference type="EMBL" id="MEB2662807.1"/>
    </source>
</evidence>
<evidence type="ECO:0000313" key="3">
    <source>
        <dbReference type="Proteomes" id="UP001324595"/>
    </source>
</evidence>
<feature type="region of interest" description="Disordered" evidence="1">
    <location>
        <begin position="1"/>
        <end position="28"/>
    </location>
</feature>
<dbReference type="Gene3D" id="1.25.40.10">
    <property type="entry name" value="Tetratricopeptide repeat domain"/>
    <property type="match status" value="1"/>
</dbReference>
<dbReference type="Proteomes" id="UP001324595">
    <property type="component" value="Unassembled WGS sequence"/>
</dbReference>
<dbReference type="RefSeq" id="WP_010928433.1">
    <property type="nucleotide sequence ID" value="NZ_AP019378.2"/>
</dbReference>
<gene>
    <name evidence="2" type="primary">bcr4</name>
    <name evidence="2" type="ORF">U5T69_06205</name>
</gene>